<gene>
    <name evidence="2" type="ORF">NE398_17795</name>
</gene>
<protein>
    <submittedName>
        <fullName evidence="2">Alpha/beta hydrolase</fullName>
    </submittedName>
</protein>
<dbReference type="SUPFAM" id="SSF53474">
    <property type="entry name" value="alpha/beta-Hydrolases"/>
    <property type="match status" value="1"/>
</dbReference>
<evidence type="ECO:0000259" key="1">
    <source>
        <dbReference type="Pfam" id="PF12146"/>
    </source>
</evidence>
<reference evidence="2" key="1">
    <citation type="submission" date="2022-05" db="EMBL/GenBank/DDBJ databases">
        <title>Draft genome sequence of Clostridium tertium strain CP3 isolated from Peru.</title>
        <authorList>
            <person name="Hurtado R."/>
            <person name="Lima L."/>
            <person name="Sousa T."/>
            <person name="Jaiswal A.K."/>
            <person name="Tiwari S."/>
            <person name="Maturrano L."/>
            <person name="Brenig B."/>
            <person name="Azevedo V."/>
        </authorList>
    </citation>
    <scope>NUCLEOTIDE SEQUENCE</scope>
    <source>
        <strain evidence="2">CP3</strain>
    </source>
</reference>
<dbReference type="InterPro" id="IPR022742">
    <property type="entry name" value="Hydrolase_4"/>
</dbReference>
<dbReference type="Gene3D" id="3.40.50.1820">
    <property type="entry name" value="alpha/beta hydrolase"/>
    <property type="match status" value="1"/>
</dbReference>
<dbReference type="Pfam" id="PF12146">
    <property type="entry name" value="Hydrolase_4"/>
    <property type="match status" value="1"/>
</dbReference>
<dbReference type="InterPro" id="IPR029058">
    <property type="entry name" value="AB_hydrolase_fold"/>
</dbReference>
<evidence type="ECO:0000313" key="2">
    <source>
        <dbReference type="EMBL" id="MDC4241991.1"/>
    </source>
</evidence>
<accession>A0A9X3XPD9</accession>
<comment type="caution">
    <text evidence="2">The sequence shown here is derived from an EMBL/GenBank/DDBJ whole genome shotgun (WGS) entry which is preliminary data.</text>
</comment>
<proteinExistence type="predicted"/>
<organism evidence="2 3">
    <name type="scientific">Clostridium tertium</name>
    <dbReference type="NCBI Taxonomy" id="1559"/>
    <lineage>
        <taxon>Bacteria</taxon>
        <taxon>Bacillati</taxon>
        <taxon>Bacillota</taxon>
        <taxon>Clostridia</taxon>
        <taxon>Eubacteriales</taxon>
        <taxon>Clostridiaceae</taxon>
        <taxon>Clostridium</taxon>
    </lineage>
</organism>
<name>A0A9X3XPD9_9CLOT</name>
<evidence type="ECO:0000313" key="3">
    <source>
        <dbReference type="Proteomes" id="UP001141183"/>
    </source>
</evidence>
<keyword evidence="2" id="KW-0378">Hydrolase</keyword>
<dbReference type="Proteomes" id="UP001141183">
    <property type="component" value="Unassembled WGS sequence"/>
</dbReference>
<dbReference type="EMBL" id="JAMRYU010000022">
    <property type="protein sequence ID" value="MDC4241991.1"/>
    <property type="molecule type" value="Genomic_DNA"/>
</dbReference>
<dbReference type="AlphaFoldDB" id="A0A9X3XPD9"/>
<keyword evidence="3" id="KW-1185">Reference proteome</keyword>
<feature type="domain" description="Serine aminopeptidase S33" evidence="1">
    <location>
        <begin position="25"/>
        <end position="290"/>
    </location>
</feature>
<dbReference type="RefSeq" id="WP_272470671.1">
    <property type="nucleotide sequence ID" value="NZ_JAMRYU010000022.1"/>
</dbReference>
<dbReference type="PANTHER" id="PTHR11614">
    <property type="entry name" value="PHOSPHOLIPASE-RELATED"/>
    <property type="match status" value="1"/>
</dbReference>
<dbReference type="GO" id="GO:0016787">
    <property type="term" value="F:hydrolase activity"/>
    <property type="evidence" value="ECO:0007669"/>
    <property type="project" value="UniProtKB-KW"/>
</dbReference>
<dbReference type="InterPro" id="IPR051044">
    <property type="entry name" value="MAG_DAG_Lipase"/>
</dbReference>
<sequence length="305" mass="35223">MKNFVFKNKEGINISCYKWSDNSRKPKAVIQIVHGMSEWAGRYDYFANRLVEEGYTVYAHDHSGHGKSVNDLNELGFISKENRFYSMIEDIRRLNEIIKNENKEIPLILFGHSMGSFLSQRYIQMYGDTIDAIILSGSNGSPKAFTKAGLAVAKFEMFIKGNNKRSGLMDKLSFGGFNKSVKNPRTSFDWLCSDENEVDKYINDEYCGFIYPTPFYYDLINGLWDIHKNENLEKVKALDIPIYIFAGDRDPVGYFGEGIISLYESYKKIGVKDISYKLYKNGRHEMLNEANKDEVINDIVKWLEK</sequence>